<dbReference type="EMBL" id="BJZT01000044">
    <property type="protein sequence ID" value="GEP01543.1"/>
    <property type="molecule type" value="Genomic_DNA"/>
</dbReference>
<dbReference type="Proteomes" id="UP000321258">
    <property type="component" value="Unassembled WGS sequence"/>
</dbReference>
<protein>
    <submittedName>
        <fullName evidence="1">Uncharacterized protein</fullName>
    </submittedName>
</protein>
<evidence type="ECO:0000313" key="1">
    <source>
        <dbReference type="EMBL" id="GEP01543.1"/>
    </source>
</evidence>
<proteinExistence type="predicted"/>
<name>A0A512IV26_9HYPH</name>
<organism evidence="1 2">
    <name type="scientific">Methylobacterium haplocladii</name>
    <dbReference type="NCBI Taxonomy" id="1176176"/>
    <lineage>
        <taxon>Bacteria</taxon>
        <taxon>Pseudomonadati</taxon>
        <taxon>Pseudomonadota</taxon>
        <taxon>Alphaproteobacteria</taxon>
        <taxon>Hyphomicrobiales</taxon>
        <taxon>Methylobacteriaceae</taxon>
        <taxon>Methylobacterium</taxon>
    </lineage>
</organism>
<evidence type="ECO:0000313" key="2">
    <source>
        <dbReference type="Proteomes" id="UP000321258"/>
    </source>
</evidence>
<dbReference type="AlphaFoldDB" id="A0A512IV26"/>
<reference evidence="1 2" key="1">
    <citation type="submission" date="2019-07" db="EMBL/GenBank/DDBJ databases">
        <title>Whole genome shotgun sequence of Methylobacterium haplocladii NBRC 107714.</title>
        <authorList>
            <person name="Hosoyama A."/>
            <person name="Uohara A."/>
            <person name="Ohji S."/>
            <person name="Ichikawa N."/>
        </authorList>
    </citation>
    <scope>NUCLEOTIDE SEQUENCE [LARGE SCALE GENOMIC DNA]</scope>
    <source>
        <strain evidence="1 2">NBRC 107714</strain>
    </source>
</reference>
<dbReference type="RefSeq" id="WP_147081952.1">
    <property type="nucleotide sequence ID" value="NZ_BJZT01000044.1"/>
</dbReference>
<sequence>MSKDNNIRLATRIAQVYVANNALPASQVAALVRTLYAAISGLREDAAAASVEGGPTERPRETRK</sequence>
<keyword evidence="2" id="KW-1185">Reference proteome</keyword>
<accession>A0A512IV26</accession>
<gene>
    <name evidence="1" type="ORF">MHA02_39300</name>
</gene>
<comment type="caution">
    <text evidence="1">The sequence shown here is derived from an EMBL/GenBank/DDBJ whole genome shotgun (WGS) entry which is preliminary data.</text>
</comment>